<protein>
    <submittedName>
        <fullName evidence="1">Uncharacterized protein</fullName>
    </submittedName>
</protein>
<accession>A0A9P1NNH2</accession>
<name>A0A9P1NNH2_9PROT</name>
<evidence type="ECO:0000313" key="2">
    <source>
        <dbReference type="Proteomes" id="UP000007319"/>
    </source>
</evidence>
<reference evidence="1 2" key="1">
    <citation type="journal article" date="2011" name="PLoS Genet.">
        <title>Azospirillum genomes reveal transition of bacteria from aquatic to terrestrial environments.</title>
        <authorList>
            <person name="Wisniewski-Dye F."/>
            <person name="Borziak K."/>
            <person name="Khalsa-Moyers G."/>
            <person name="Alexandre G."/>
            <person name="Sukharnikov L.O."/>
            <person name="Wuichet K."/>
            <person name="Hurst G.B."/>
            <person name="McDonald W.H."/>
            <person name="Robertson J.S."/>
            <person name="Barbe V."/>
            <person name="Calteau A."/>
            <person name="Rouy Z."/>
            <person name="Mangenot S."/>
            <person name="Prigent-Combaret C."/>
            <person name="Normand P."/>
            <person name="Boyer M."/>
            <person name="Siguier P."/>
            <person name="Dessaux Y."/>
            <person name="Elmerich C."/>
            <person name="Condemine G."/>
            <person name="Krishnen G."/>
            <person name="Kennedy I."/>
            <person name="Paterson A.H."/>
            <person name="Gonzalez V."/>
            <person name="Mavingui P."/>
            <person name="Zhulin I.B."/>
        </authorList>
    </citation>
    <scope>NUCLEOTIDE SEQUENCE [LARGE SCALE GENOMIC DNA]</scope>
    <source>
        <strain evidence="1 2">Sp245</strain>
    </source>
</reference>
<evidence type="ECO:0000313" key="1">
    <source>
        <dbReference type="EMBL" id="CCC99291.1"/>
    </source>
</evidence>
<keyword evidence="2" id="KW-1185">Reference proteome</keyword>
<dbReference type="KEGG" id="abs:AZOBR_190036"/>
<dbReference type="EMBL" id="HE577327">
    <property type="protein sequence ID" value="CCC99291.1"/>
    <property type="molecule type" value="Genomic_DNA"/>
</dbReference>
<dbReference type="AlphaFoldDB" id="A0A9P1NNH2"/>
<proteinExistence type="predicted"/>
<sequence>MTRLAISSKLMFYFCLNDFECCRVER</sequence>
<gene>
    <name evidence="1" type="ORF">AZOBR_190036</name>
</gene>
<organism evidence="1 2">
    <name type="scientific">Azospirillum baldaniorum</name>
    <dbReference type="NCBI Taxonomy" id="1064539"/>
    <lineage>
        <taxon>Bacteria</taxon>
        <taxon>Pseudomonadati</taxon>
        <taxon>Pseudomonadota</taxon>
        <taxon>Alphaproteobacteria</taxon>
        <taxon>Rhodospirillales</taxon>
        <taxon>Azospirillaceae</taxon>
        <taxon>Azospirillum</taxon>
    </lineage>
</organism>
<dbReference type="Proteomes" id="UP000007319">
    <property type="component" value="Chromosome"/>
</dbReference>